<dbReference type="RefSeq" id="WP_007213138.1">
    <property type="nucleotide sequence ID" value="NZ_JAFEKG010000003.1"/>
</dbReference>
<dbReference type="InterPro" id="IPR002941">
    <property type="entry name" value="DNA_methylase_N4/N6"/>
</dbReference>
<keyword evidence="5" id="KW-0680">Restriction system</keyword>
<comment type="catalytic activity">
    <reaction evidence="7">
        <text>a 2'-deoxycytidine in DNA + S-adenosyl-L-methionine = an N(4)-methyl-2'-deoxycytidine in DNA + S-adenosyl-L-homocysteine + H(+)</text>
        <dbReference type="Rhea" id="RHEA:16857"/>
        <dbReference type="Rhea" id="RHEA-COMP:11369"/>
        <dbReference type="Rhea" id="RHEA-COMP:13674"/>
        <dbReference type="ChEBI" id="CHEBI:15378"/>
        <dbReference type="ChEBI" id="CHEBI:57856"/>
        <dbReference type="ChEBI" id="CHEBI:59789"/>
        <dbReference type="ChEBI" id="CHEBI:85452"/>
        <dbReference type="ChEBI" id="CHEBI:137933"/>
        <dbReference type="EC" id="2.1.1.113"/>
    </reaction>
</comment>
<dbReference type="Gene3D" id="3.40.50.150">
    <property type="entry name" value="Vaccinia Virus protein VP39"/>
    <property type="match status" value="1"/>
</dbReference>
<keyword evidence="6" id="KW-0238">DNA-binding</keyword>
<name>A0A5M6AAA8_9BACE</name>
<dbReference type="GO" id="GO:0005737">
    <property type="term" value="C:cytoplasm"/>
    <property type="evidence" value="ECO:0007669"/>
    <property type="project" value="TreeGrafter"/>
</dbReference>
<dbReference type="SUPFAM" id="SSF53335">
    <property type="entry name" value="S-adenosyl-L-methionine-dependent methyltransferases"/>
    <property type="match status" value="1"/>
</dbReference>
<dbReference type="GO" id="GO:0003677">
    <property type="term" value="F:DNA binding"/>
    <property type="evidence" value="ECO:0007669"/>
    <property type="project" value="UniProtKB-KW"/>
</dbReference>
<evidence type="ECO:0000256" key="4">
    <source>
        <dbReference type="ARBA" id="ARBA00022691"/>
    </source>
</evidence>
<dbReference type="GO" id="GO:0015667">
    <property type="term" value="F:site-specific DNA-methyltransferase (cytosine-N4-specific) activity"/>
    <property type="evidence" value="ECO:0007669"/>
    <property type="project" value="UniProtKB-EC"/>
</dbReference>
<keyword evidence="3 10" id="KW-0808">Transferase</keyword>
<dbReference type="EC" id="2.1.1.-" evidence="8"/>
<evidence type="ECO:0000256" key="8">
    <source>
        <dbReference type="RuleBase" id="RU362026"/>
    </source>
</evidence>
<dbReference type="EMBL" id="VVYW01000007">
    <property type="protein sequence ID" value="KAA5409391.1"/>
    <property type="molecule type" value="Genomic_DNA"/>
</dbReference>
<keyword evidence="2 10" id="KW-0489">Methyltransferase</keyword>
<evidence type="ECO:0000313" key="11">
    <source>
        <dbReference type="Proteomes" id="UP000325055"/>
    </source>
</evidence>
<organism evidence="10 11">
    <name type="scientific">Bacteroides cellulosilyticus</name>
    <dbReference type="NCBI Taxonomy" id="246787"/>
    <lineage>
        <taxon>Bacteria</taxon>
        <taxon>Pseudomonadati</taxon>
        <taxon>Bacteroidota</taxon>
        <taxon>Bacteroidia</taxon>
        <taxon>Bacteroidales</taxon>
        <taxon>Bacteroidaceae</taxon>
        <taxon>Bacteroides</taxon>
    </lineage>
</organism>
<dbReference type="InterPro" id="IPR001091">
    <property type="entry name" value="RM_Methyltransferase"/>
</dbReference>
<dbReference type="GO" id="GO:0032259">
    <property type="term" value="P:methylation"/>
    <property type="evidence" value="ECO:0007669"/>
    <property type="project" value="UniProtKB-KW"/>
</dbReference>
<dbReference type="InterPro" id="IPR029063">
    <property type="entry name" value="SAM-dependent_MTases_sf"/>
</dbReference>
<accession>A0A5M6AAA8</accession>
<comment type="caution">
    <text evidence="10">The sequence shown here is derived from an EMBL/GenBank/DDBJ whole genome shotgun (WGS) entry which is preliminary data.</text>
</comment>
<dbReference type="InterPro" id="IPR017985">
    <property type="entry name" value="MeTrfase_CN4_CS"/>
</dbReference>
<dbReference type="Proteomes" id="UP000325055">
    <property type="component" value="Unassembled WGS sequence"/>
</dbReference>
<comment type="similarity">
    <text evidence="1">Belongs to the N(4)/N(6)-methyltransferase family. N(4) subfamily.</text>
</comment>
<dbReference type="PROSITE" id="PS00093">
    <property type="entry name" value="N4_MTASE"/>
    <property type="match status" value="1"/>
</dbReference>
<dbReference type="Pfam" id="PF01555">
    <property type="entry name" value="N6_N4_Mtase"/>
    <property type="match status" value="1"/>
</dbReference>
<evidence type="ECO:0000256" key="5">
    <source>
        <dbReference type="ARBA" id="ARBA00022747"/>
    </source>
</evidence>
<evidence type="ECO:0000256" key="6">
    <source>
        <dbReference type="ARBA" id="ARBA00023125"/>
    </source>
</evidence>
<dbReference type="PRINTS" id="PR00508">
    <property type="entry name" value="S21N4MTFRASE"/>
</dbReference>
<evidence type="ECO:0000259" key="9">
    <source>
        <dbReference type="Pfam" id="PF01555"/>
    </source>
</evidence>
<sequence>MSHKNYFSSEQSNIHAVKGCFYTIADCIETMNNMPQGVVNTIVTSPPYNLSKKYGKYDDSRTFAEWEELIDKVAEAAYNVLVPNGSFLLNVSPVPDKKTKEIVPLDAIAYFVFKKHGYALRNSIVWHFNNMQNCTNRLSGRWESILWFVKDIDSYQFNLDDIRVPYITKNDKRLTGVGRNPTDIWNFDIPESDFWYFDRVNNMTKNKLGLTEHPCIFPTPMIERIIKMTTHKGEVVMDPFLGSGTTLVAAQNLGRIGLGCELDEKFAPIIEKRVLNETQKMLFGSEFF</sequence>
<dbReference type="PANTHER" id="PTHR13370:SF3">
    <property type="entry name" value="TRNA (GUANINE(10)-N2)-METHYLTRANSFERASE HOMOLOG"/>
    <property type="match status" value="1"/>
</dbReference>
<reference evidence="10 11" key="1">
    <citation type="journal article" date="2019" name="Nat. Med.">
        <title>A library of human gut bacterial isolates paired with longitudinal multiomics data enables mechanistic microbiome research.</title>
        <authorList>
            <person name="Poyet M."/>
            <person name="Groussin M."/>
            <person name="Gibbons S.M."/>
            <person name="Avila-Pacheco J."/>
            <person name="Jiang X."/>
            <person name="Kearney S.M."/>
            <person name="Perrotta A.R."/>
            <person name="Berdy B."/>
            <person name="Zhao S."/>
            <person name="Lieberman T.D."/>
            <person name="Swanson P.K."/>
            <person name="Smith M."/>
            <person name="Roesemann S."/>
            <person name="Alexander J.E."/>
            <person name="Rich S.A."/>
            <person name="Livny J."/>
            <person name="Vlamakis H."/>
            <person name="Clish C."/>
            <person name="Bullock K."/>
            <person name="Deik A."/>
            <person name="Scott J."/>
            <person name="Pierce K.A."/>
            <person name="Xavier R.J."/>
            <person name="Alm E.J."/>
        </authorList>
    </citation>
    <scope>NUCLEOTIDE SEQUENCE [LARGE SCALE GENOMIC DNA]</scope>
    <source>
        <strain evidence="10 11">BIOML-A7</strain>
    </source>
</reference>
<gene>
    <name evidence="10" type="ORF">F2Y86_09560</name>
</gene>
<evidence type="ECO:0000313" key="10">
    <source>
        <dbReference type="EMBL" id="KAA5409391.1"/>
    </source>
</evidence>
<evidence type="ECO:0000256" key="2">
    <source>
        <dbReference type="ARBA" id="ARBA00022603"/>
    </source>
</evidence>
<evidence type="ECO:0000256" key="7">
    <source>
        <dbReference type="ARBA" id="ARBA00049120"/>
    </source>
</evidence>
<feature type="domain" description="DNA methylase N-4/N-6" evidence="9">
    <location>
        <begin position="39"/>
        <end position="272"/>
    </location>
</feature>
<evidence type="ECO:0000256" key="3">
    <source>
        <dbReference type="ARBA" id="ARBA00022679"/>
    </source>
</evidence>
<evidence type="ECO:0000256" key="1">
    <source>
        <dbReference type="ARBA" id="ARBA00010203"/>
    </source>
</evidence>
<dbReference type="PANTHER" id="PTHR13370">
    <property type="entry name" value="RNA METHYLASE-RELATED"/>
    <property type="match status" value="1"/>
</dbReference>
<protein>
    <recommendedName>
        <fullName evidence="8">Methyltransferase</fullName>
        <ecNumber evidence="8">2.1.1.-</ecNumber>
    </recommendedName>
</protein>
<dbReference type="GO" id="GO:0008170">
    <property type="term" value="F:N-methyltransferase activity"/>
    <property type="evidence" value="ECO:0007669"/>
    <property type="project" value="InterPro"/>
</dbReference>
<proteinExistence type="inferred from homology"/>
<keyword evidence="4" id="KW-0949">S-adenosyl-L-methionine</keyword>
<dbReference type="AlphaFoldDB" id="A0A5M6AAA8"/>
<dbReference type="GO" id="GO:0009307">
    <property type="term" value="P:DNA restriction-modification system"/>
    <property type="evidence" value="ECO:0007669"/>
    <property type="project" value="UniProtKB-KW"/>
</dbReference>